<dbReference type="AlphaFoldDB" id="A0A1I3J7I9"/>
<evidence type="ECO:0000313" key="2">
    <source>
        <dbReference type="Proteomes" id="UP000242560"/>
    </source>
</evidence>
<reference evidence="2" key="1">
    <citation type="submission" date="2016-10" db="EMBL/GenBank/DDBJ databases">
        <authorList>
            <person name="Varghese N."/>
            <person name="Submissions S."/>
        </authorList>
    </citation>
    <scope>NUCLEOTIDE SEQUENCE [LARGE SCALE GENOMIC DNA]</scope>
    <source>
        <strain evidence="2">DSM 22251</strain>
    </source>
</reference>
<accession>A0A1I3J7I9</accession>
<dbReference type="EMBL" id="FORQ01000001">
    <property type="protein sequence ID" value="SFI56232.1"/>
    <property type="molecule type" value="Genomic_DNA"/>
</dbReference>
<proteinExistence type="predicted"/>
<name>A0A1I3J7I9_9FLAO</name>
<evidence type="ECO:0000313" key="1">
    <source>
        <dbReference type="EMBL" id="SFI56232.1"/>
    </source>
</evidence>
<organism evidence="1 2">
    <name type="scientific">Kaistella treverensis</name>
    <dbReference type="NCBI Taxonomy" id="631455"/>
    <lineage>
        <taxon>Bacteria</taxon>
        <taxon>Pseudomonadati</taxon>
        <taxon>Bacteroidota</taxon>
        <taxon>Flavobacteriia</taxon>
        <taxon>Flavobacteriales</taxon>
        <taxon>Weeksellaceae</taxon>
        <taxon>Chryseobacterium group</taxon>
        <taxon>Kaistella</taxon>
    </lineage>
</organism>
<dbReference type="Proteomes" id="UP000242560">
    <property type="component" value="Unassembled WGS sequence"/>
</dbReference>
<keyword evidence="2" id="KW-1185">Reference proteome</keyword>
<dbReference type="RefSeq" id="WP_177179763.1">
    <property type="nucleotide sequence ID" value="NZ_FORQ01000001.1"/>
</dbReference>
<gene>
    <name evidence="1" type="ORF">SAMN05421638_0005</name>
</gene>
<sequence length="49" mass="5612">MKITKRDIIFFFAGILTLFLIQCIIDWEGTIGAMTQGFKDGYNDAPLKR</sequence>
<protein>
    <submittedName>
        <fullName evidence="1">Uncharacterized protein</fullName>
    </submittedName>
</protein>